<dbReference type="GO" id="GO:0016301">
    <property type="term" value="F:kinase activity"/>
    <property type="evidence" value="ECO:0007669"/>
    <property type="project" value="UniProtKB-KW"/>
</dbReference>
<name>X7ZHZ4_MYCXE</name>
<gene>
    <name evidence="2" type="primary">tcrY</name>
    <name evidence="2" type="ORF">I553_10355</name>
</gene>
<feature type="region of interest" description="Disordered" evidence="1">
    <location>
        <begin position="50"/>
        <end position="70"/>
    </location>
</feature>
<dbReference type="AlphaFoldDB" id="X7ZHZ4"/>
<organism evidence="2">
    <name type="scientific">Mycobacterium xenopi 4042</name>
    <dbReference type="NCBI Taxonomy" id="1299334"/>
    <lineage>
        <taxon>Bacteria</taxon>
        <taxon>Bacillati</taxon>
        <taxon>Actinomycetota</taxon>
        <taxon>Actinomycetes</taxon>
        <taxon>Mycobacteriales</taxon>
        <taxon>Mycobacteriaceae</taxon>
        <taxon>Mycobacterium</taxon>
    </lineage>
</organism>
<dbReference type="EMBL" id="JAOB01000073">
    <property type="protein sequence ID" value="EUA19197.1"/>
    <property type="molecule type" value="Genomic_DNA"/>
</dbReference>
<comment type="caution">
    <text evidence="2">The sequence shown here is derived from an EMBL/GenBank/DDBJ whole genome shotgun (WGS) entry which is preliminary data.</text>
</comment>
<keyword evidence="2" id="KW-0418">Kinase</keyword>
<protein>
    <submittedName>
        <fullName evidence="2">Two-component sensor kinase TcrY domain protein</fullName>
    </submittedName>
</protein>
<feature type="compositionally biased region" description="Pro residues" evidence="1">
    <location>
        <begin position="60"/>
        <end position="70"/>
    </location>
</feature>
<dbReference type="PATRIC" id="fig|1299334.3.peg.7962"/>
<evidence type="ECO:0000256" key="1">
    <source>
        <dbReference type="SAM" id="MobiDB-lite"/>
    </source>
</evidence>
<sequence length="106" mass="11796">MRRIWSLRIRLLAGQIVVLALVCVGIGAVTELALYRYLMGQLDQQLQGASHRSAMTYGERPPPPVPWRHPRVPMPGPARGFWTLPASPSAWWRRSSAPVAPSMPVT</sequence>
<proteinExistence type="predicted"/>
<keyword evidence="2" id="KW-0808">Transferase</keyword>
<accession>X7ZHZ4</accession>
<reference evidence="2" key="1">
    <citation type="submission" date="2014-01" db="EMBL/GenBank/DDBJ databases">
        <authorList>
            <person name="Brown-Elliot B."/>
            <person name="Wallace R."/>
            <person name="Lenaerts A."/>
            <person name="Ordway D."/>
            <person name="DeGroote M.A."/>
            <person name="Parker T."/>
            <person name="Sizemore C."/>
            <person name="Tallon L.J."/>
            <person name="Sadzewicz L.K."/>
            <person name="Sengamalay N."/>
            <person name="Fraser C.M."/>
            <person name="Hine E."/>
            <person name="Shefchek K.A."/>
            <person name="Das S.P."/>
            <person name="Tettelin H."/>
        </authorList>
    </citation>
    <scope>NUCLEOTIDE SEQUENCE [LARGE SCALE GENOMIC DNA]</scope>
    <source>
        <strain evidence="2">4042</strain>
    </source>
</reference>
<evidence type="ECO:0000313" key="2">
    <source>
        <dbReference type="EMBL" id="EUA19197.1"/>
    </source>
</evidence>